<dbReference type="InterPro" id="IPR036412">
    <property type="entry name" value="HAD-like_sf"/>
</dbReference>
<sequence>MDGTLTDSEPLWGEATYALSERLGKRITPEIRQQTVGSTFNNTLEICARHAGVTLAPGDYEIHRQWLFRRVKDSFSSRLEVFPGVRDLLADLKADGIQMVVATNTQRDVADAAIDAVGRGFFADTICGDEVERGKPAPDIYEEAARRVGHSPGDCLVFEDSTAGMRAALDAGCVVIGLPEHGGVDVPQGVTPINRLHDSAHLAPAGARDVYAWFEKLYAV</sequence>
<dbReference type="CDD" id="cd07505">
    <property type="entry name" value="HAD_BPGM-like"/>
    <property type="match status" value="1"/>
</dbReference>
<dbReference type="InterPro" id="IPR006439">
    <property type="entry name" value="HAD-SF_hydro_IA"/>
</dbReference>
<dbReference type="Gene3D" id="1.10.150.240">
    <property type="entry name" value="Putative phosphatase, domain 2"/>
    <property type="match status" value="1"/>
</dbReference>
<dbReference type="EC" id="3.1.3.-" evidence="1"/>
<dbReference type="InterPro" id="IPR023198">
    <property type="entry name" value="PGP-like_dom2"/>
</dbReference>
<proteinExistence type="predicted"/>
<dbReference type="SUPFAM" id="SSF56784">
    <property type="entry name" value="HAD-like"/>
    <property type="match status" value="1"/>
</dbReference>
<dbReference type="AlphaFoldDB" id="A0A4P7QFI7"/>
<dbReference type="EMBL" id="CP039247">
    <property type="protein sequence ID" value="QCB28445.1"/>
    <property type="molecule type" value="Genomic_DNA"/>
</dbReference>
<evidence type="ECO:0000313" key="1">
    <source>
        <dbReference type="EMBL" id="QCB28445.1"/>
    </source>
</evidence>
<protein>
    <submittedName>
        <fullName evidence="1">Phosphorylated carbohydrates phosphatase</fullName>
        <ecNumber evidence="1">3.1.3.-</ecNumber>
    </submittedName>
</protein>
<dbReference type="PANTHER" id="PTHR18901:SF38">
    <property type="entry name" value="PSEUDOURIDINE-5'-PHOSPHATASE"/>
    <property type="match status" value="1"/>
</dbReference>
<dbReference type="NCBIfam" id="TIGR01509">
    <property type="entry name" value="HAD-SF-IA-v3"/>
    <property type="match status" value="1"/>
</dbReference>
<dbReference type="Proteomes" id="UP000296352">
    <property type="component" value="Chromosome"/>
</dbReference>
<dbReference type="GO" id="GO:0016787">
    <property type="term" value="F:hydrolase activity"/>
    <property type="evidence" value="ECO:0007669"/>
    <property type="project" value="UniProtKB-KW"/>
</dbReference>
<dbReference type="KEGG" id="cee:CENDO_05825"/>
<accession>A0A4P7QFI7</accession>
<dbReference type="Pfam" id="PF00702">
    <property type="entry name" value="Hydrolase"/>
    <property type="match status" value="1"/>
</dbReference>
<dbReference type="PANTHER" id="PTHR18901">
    <property type="entry name" value="2-DEOXYGLUCOSE-6-PHOSPHATE PHOSPHATASE 2"/>
    <property type="match status" value="1"/>
</dbReference>
<evidence type="ECO:0000313" key="2">
    <source>
        <dbReference type="Proteomes" id="UP000296352"/>
    </source>
</evidence>
<dbReference type="InterPro" id="IPR023214">
    <property type="entry name" value="HAD_sf"/>
</dbReference>
<keyword evidence="1" id="KW-0378">Hydrolase</keyword>
<reference evidence="1 2" key="1">
    <citation type="submission" date="2019-04" db="EMBL/GenBank/DDBJ databases">
        <title>Corynebacterium endometrii sp. nov., isolated from the uterus of a cow with endometritis.</title>
        <authorList>
            <person name="Ballas P."/>
            <person name="Ruckert C."/>
            <person name="Wagener K."/>
            <person name="Drillich M."/>
            <person name="Kaempfer P."/>
            <person name="Busse H.-J."/>
            <person name="Ehling-Schulz M."/>
        </authorList>
    </citation>
    <scope>NUCLEOTIDE SEQUENCE [LARGE SCALE GENOMIC DNA]</scope>
    <source>
        <strain evidence="1 2">LMM-1653</strain>
    </source>
</reference>
<dbReference type="Gene3D" id="3.40.50.1000">
    <property type="entry name" value="HAD superfamily/HAD-like"/>
    <property type="match status" value="1"/>
</dbReference>
<keyword evidence="2" id="KW-1185">Reference proteome</keyword>
<organism evidence="1 2">
    <name type="scientific">Corynebacterium endometrii</name>
    <dbReference type="NCBI Taxonomy" id="2488819"/>
    <lineage>
        <taxon>Bacteria</taxon>
        <taxon>Bacillati</taxon>
        <taxon>Actinomycetota</taxon>
        <taxon>Actinomycetes</taxon>
        <taxon>Mycobacteriales</taxon>
        <taxon>Corynebacteriaceae</taxon>
        <taxon>Corynebacterium</taxon>
    </lineage>
</organism>
<name>A0A4P7QFI7_9CORY</name>
<gene>
    <name evidence="1" type="ORF">CENDO_05825</name>
</gene>